<accession>A0ABP8QWZ6</accession>
<proteinExistence type="inferred from homology"/>
<evidence type="ECO:0000313" key="6">
    <source>
        <dbReference type="Proteomes" id="UP001500394"/>
    </source>
</evidence>
<dbReference type="InterPro" id="IPR031414">
    <property type="entry name" value="Ribosomal_bTHX"/>
</dbReference>
<keyword evidence="2" id="KW-0689">Ribosomal protein</keyword>
<dbReference type="Pfam" id="PF17070">
    <property type="entry name" value="Thx"/>
    <property type="match status" value="1"/>
</dbReference>
<dbReference type="EMBL" id="BAABGR010000006">
    <property type="protein sequence ID" value="GAA4512236.1"/>
    <property type="molecule type" value="Genomic_DNA"/>
</dbReference>
<gene>
    <name evidence="5" type="ORF">GCM10023173_05980</name>
</gene>
<dbReference type="NCBIfam" id="TIGR04560">
    <property type="entry name" value="ribo_THX"/>
    <property type="match status" value="1"/>
</dbReference>
<sequence>MGKGDIKTKRGKLTKGTYGKTRPSKNARKKKKAEAKQEQ</sequence>
<dbReference type="Proteomes" id="UP001500394">
    <property type="component" value="Unassembled WGS sequence"/>
</dbReference>
<keyword evidence="3" id="KW-0687">Ribonucleoprotein</keyword>
<protein>
    <recommendedName>
        <fullName evidence="7">30S ribosomal protein Thx</fullName>
    </recommendedName>
</protein>
<keyword evidence="6" id="KW-1185">Reference proteome</keyword>
<name>A0ABP8QWZ6_9SPHI</name>
<reference evidence="6" key="1">
    <citation type="journal article" date="2019" name="Int. J. Syst. Evol. Microbiol.">
        <title>The Global Catalogue of Microorganisms (GCM) 10K type strain sequencing project: providing services to taxonomists for standard genome sequencing and annotation.</title>
        <authorList>
            <consortium name="The Broad Institute Genomics Platform"/>
            <consortium name="The Broad Institute Genome Sequencing Center for Infectious Disease"/>
            <person name="Wu L."/>
            <person name="Ma J."/>
        </authorList>
    </citation>
    <scope>NUCLEOTIDE SEQUENCE [LARGE SCALE GENOMIC DNA]</scope>
    <source>
        <strain evidence="6">JCM 17858</strain>
    </source>
</reference>
<evidence type="ECO:0000256" key="1">
    <source>
        <dbReference type="ARBA" id="ARBA00010834"/>
    </source>
</evidence>
<organism evidence="5 6">
    <name type="scientific">Sphingobacterium thermophilum</name>
    <dbReference type="NCBI Taxonomy" id="768534"/>
    <lineage>
        <taxon>Bacteria</taxon>
        <taxon>Pseudomonadati</taxon>
        <taxon>Bacteroidota</taxon>
        <taxon>Sphingobacteriia</taxon>
        <taxon>Sphingobacteriales</taxon>
        <taxon>Sphingobacteriaceae</taxon>
        <taxon>Sphingobacterium</taxon>
    </lineage>
</organism>
<evidence type="ECO:0000256" key="2">
    <source>
        <dbReference type="ARBA" id="ARBA00022980"/>
    </source>
</evidence>
<feature type="compositionally biased region" description="Basic residues" evidence="4">
    <location>
        <begin position="22"/>
        <end position="33"/>
    </location>
</feature>
<feature type="region of interest" description="Disordered" evidence="4">
    <location>
        <begin position="1"/>
        <end position="39"/>
    </location>
</feature>
<comment type="caution">
    <text evidence="5">The sequence shown here is derived from an EMBL/GenBank/DDBJ whole genome shotgun (WGS) entry which is preliminary data.</text>
</comment>
<evidence type="ECO:0000313" key="5">
    <source>
        <dbReference type="EMBL" id="GAA4512236.1"/>
    </source>
</evidence>
<comment type="similarity">
    <text evidence="1">Belongs to the bacterial ribosomal protein bTHX family.</text>
</comment>
<evidence type="ECO:0000256" key="3">
    <source>
        <dbReference type="ARBA" id="ARBA00023274"/>
    </source>
</evidence>
<dbReference type="InterPro" id="IPR030826">
    <property type="entry name" value="Ribosomal_bTHX/bTHXc/bTHXm"/>
</dbReference>
<evidence type="ECO:0008006" key="7">
    <source>
        <dbReference type="Google" id="ProtNLM"/>
    </source>
</evidence>
<dbReference type="RefSeq" id="WP_345064524.1">
    <property type="nucleotide sequence ID" value="NZ_BAABGR010000006.1"/>
</dbReference>
<evidence type="ECO:0000256" key="4">
    <source>
        <dbReference type="SAM" id="MobiDB-lite"/>
    </source>
</evidence>